<evidence type="ECO:0000256" key="5">
    <source>
        <dbReference type="SAM" id="MobiDB-lite"/>
    </source>
</evidence>
<gene>
    <name evidence="7" type="ORF">BCV69DRAFT_308077</name>
</gene>
<dbReference type="RefSeq" id="XP_025348290.1">
    <property type="nucleotide sequence ID" value="XM_025494701.1"/>
</dbReference>
<evidence type="ECO:0000256" key="1">
    <source>
        <dbReference type="ARBA" id="ARBA00004604"/>
    </source>
</evidence>
<dbReference type="GeneID" id="37016435"/>
<name>A0A316U7B8_9BASI</name>
<dbReference type="SMART" id="SM00879">
    <property type="entry name" value="Brix"/>
    <property type="match status" value="1"/>
</dbReference>
<protein>
    <submittedName>
        <fullName evidence="7">Brix-domain-containing protein</fullName>
    </submittedName>
</protein>
<dbReference type="InterPro" id="IPR026532">
    <property type="entry name" value="BRX1"/>
</dbReference>
<dbReference type="GO" id="GO:0005730">
    <property type="term" value="C:nucleolus"/>
    <property type="evidence" value="ECO:0007669"/>
    <property type="project" value="UniProtKB-SubCell"/>
</dbReference>
<dbReference type="SUPFAM" id="SSF52954">
    <property type="entry name" value="Class II aaRS ABD-related"/>
    <property type="match status" value="1"/>
</dbReference>
<feature type="region of interest" description="Disordered" evidence="5">
    <location>
        <begin position="215"/>
        <end position="238"/>
    </location>
</feature>
<evidence type="ECO:0000313" key="8">
    <source>
        <dbReference type="Proteomes" id="UP000245942"/>
    </source>
</evidence>
<dbReference type="GO" id="GO:0006364">
    <property type="term" value="P:rRNA processing"/>
    <property type="evidence" value="ECO:0007669"/>
    <property type="project" value="InterPro"/>
</dbReference>
<keyword evidence="3" id="KW-0690">Ribosome biogenesis</keyword>
<dbReference type="GO" id="GO:0000027">
    <property type="term" value="P:ribosomal large subunit assembly"/>
    <property type="evidence" value="ECO:0007669"/>
    <property type="project" value="TreeGrafter"/>
</dbReference>
<feature type="domain" description="Brix" evidence="6">
    <location>
        <begin position="38"/>
        <end position="261"/>
    </location>
</feature>
<dbReference type="GO" id="GO:0019843">
    <property type="term" value="F:rRNA binding"/>
    <property type="evidence" value="ECO:0007669"/>
    <property type="project" value="InterPro"/>
</dbReference>
<dbReference type="Pfam" id="PF04427">
    <property type="entry name" value="Brix"/>
    <property type="match status" value="1"/>
</dbReference>
<dbReference type="STRING" id="1684307.A0A316U7B8"/>
<evidence type="ECO:0000256" key="3">
    <source>
        <dbReference type="ARBA" id="ARBA00022517"/>
    </source>
</evidence>
<dbReference type="PROSITE" id="PS50833">
    <property type="entry name" value="BRIX"/>
    <property type="match status" value="1"/>
</dbReference>
<dbReference type="PANTHER" id="PTHR13634">
    <property type="entry name" value="RIBOSOME BIOGENESIS PROTEIN BRIX"/>
    <property type="match status" value="1"/>
</dbReference>
<evidence type="ECO:0000256" key="2">
    <source>
        <dbReference type="ARBA" id="ARBA00006369"/>
    </source>
</evidence>
<comment type="similarity">
    <text evidence="2">Belongs to the BRX1 family.</text>
</comment>
<keyword evidence="8" id="KW-1185">Reference proteome</keyword>
<sequence>MASILRQANKRKAAPTAAAGEDVQQSGAPGEVVRRNKQRVLLIPSRGVTSQMRHLVSDLEVLMPHSKKDSKLDSKSNLHIINELAELNNCNNTLYFEARKHQDLYLWASKTPNGPSAKLFIQNIHTMDELKMTGNCLKGSRPILSFDSAFDQSPHWSLLKELLTQAFGVPRSSRRTKPFVDHVLTFSVLDGKIWFRNYQIIEEDPGSAVLRRAQELASGAEPDKRAKRSKKAGAEEKPPTLVEIGPRFVMTPIRIFEGSFGGATLYENPEYVSPNTVRHLARHKKGEEYKSRANDQDAFKTKVAKLQRERKVNELATDRVFA</sequence>
<proteinExistence type="inferred from homology"/>
<dbReference type="InterPro" id="IPR007109">
    <property type="entry name" value="Brix"/>
</dbReference>
<dbReference type="Proteomes" id="UP000245942">
    <property type="component" value="Unassembled WGS sequence"/>
</dbReference>
<keyword evidence="4" id="KW-0539">Nucleus</keyword>
<organism evidence="7 8">
    <name type="scientific">Pseudomicrostroma glucosiphilum</name>
    <dbReference type="NCBI Taxonomy" id="1684307"/>
    <lineage>
        <taxon>Eukaryota</taxon>
        <taxon>Fungi</taxon>
        <taxon>Dikarya</taxon>
        <taxon>Basidiomycota</taxon>
        <taxon>Ustilaginomycotina</taxon>
        <taxon>Exobasidiomycetes</taxon>
        <taxon>Microstromatales</taxon>
        <taxon>Microstromatales incertae sedis</taxon>
        <taxon>Pseudomicrostroma</taxon>
    </lineage>
</organism>
<dbReference type="PANTHER" id="PTHR13634:SF0">
    <property type="entry name" value="RIBOSOME BIOGENESIS PROTEIN BRX1 HOMOLOG"/>
    <property type="match status" value="1"/>
</dbReference>
<dbReference type="EMBL" id="KZ819326">
    <property type="protein sequence ID" value="PWN21130.1"/>
    <property type="molecule type" value="Genomic_DNA"/>
</dbReference>
<accession>A0A316U7B8</accession>
<evidence type="ECO:0000259" key="6">
    <source>
        <dbReference type="PROSITE" id="PS50833"/>
    </source>
</evidence>
<reference evidence="7 8" key="1">
    <citation type="journal article" date="2018" name="Mol. Biol. Evol.">
        <title>Broad Genomic Sampling Reveals a Smut Pathogenic Ancestry of the Fungal Clade Ustilaginomycotina.</title>
        <authorList>
            <person name="Kijpornyongpan T."/>
            <person name="Mondo S.J."/>
            <person name="Barry K."/>
            <person name="Sandor L."/>
            <person name="Lee J."/>
            <person name="Lipzen A."/>
            <person name="Pangilinan J."/>
            <person name="LaButti K."/>
            <person name="Hainaut M."/>
            <person name="Henrissat B."/>
            <person name="Grigoriev I.V."/>
            <person name="Spatafora J.W."/>
            <person name="Aime M.C."/>
        </authorList>
    </citation>
    <scope>NUCLEOTIDE SEQUENCE [LARGE SCALE GENOMIC DNA]</scope>
    <source>
        <strain evidence="7 8">MCA 4718</strain>
    </source>
</reference>
<dbReference type="OrthoDB" id="1638493at2759"/>
<evidence type="ECO:0000256" key="4">
    <source>
        <dbReference type="ARBA" id="ARBA00023242"/>
    </source>
</evidence>
<comment type="subcellular location">
    <subcellularLocation>
        <location evidence="1">Nucleus</location>
        <location evidence="1">Nucleolus</location>
    </subcellularLocation>
</comment>
<dbReference type="AlphaFoldDB" id="A0A316U7B8"/>
<feature type="region of interest" description="Disordered" evidence="5">
    <location>
        <begin position="1"/>
        <end position="30"/>
    </location>
</feature>
<evidence type="ECO:0000313" key="7">
    <source>
        <dbReference type="EMBL" id="PWN21130.1"/>
    </source>
</evidence>